<evidence type="ECO:0000313" key="3">
    <source>
        <dbReference type="Proteomes" id="UP000838878"/>
    </source>
</evidence>
<gene>
    <name evidence="2" type="ORF">BINO364_LOCUS11212</name>
</gene>
<evidence type="ECO:0000256" key="1">
    <source>
        <dbReference type="SAM" id="MobiDB-lite"/>
    </source>
</evidence>
<name>A0A8J9VFW7_9NEOP</name>
<feature type="compositionally biased region" description="Polar residues" evidence="1">
    <location>
        <begin position="46"/>
        <end position="58"/>
    </location>
</feature>
<organism evidence="2 3">
    <name type="scientific">Brenthis ino</name>
    <name type="common">lesser marbled fritillary</name>
    <dbReference type="NCBI Taxonomy" id="405034"/>
    <lineage>
        <taxon>Eukaryota</taxon>
        <taxon>Metazoa</taxon>
        <taxon>Ecdysozoa</taxon>
        <taxon>Arthropoda</taxon>
        <taxon>Hexapoda</taxon>
        <taxon>Insecta</taxon>
        <taxon>Pterygota</taxon>
        <taxon>Neoptera</taxon>
        <taxon>Endopterygota</taxon>
        <taxon>Lepidoptera</taxon>
        <taxon>Glossata</taxon>
        <taxon>Ditrysia</taxon>
        <taxon>Papilionoidea</taxon>
        <taxon>Nymphalidae</taxon>
        <taxon>Heliconiinae</taxon>
        <taxon>Argynnini</taxon>
        <taxon>Brenthis</taxon>
    </lineage>
</organism>
<sequence length="186" mass="21151">MLYNALTAHTKEDKECNRNIIEQTYSEISMPLHDNEILPDVDLVEPSTSSGGVHSSHNQVDDKNTPCKRRLHNKQYCAISTQVKIKSNNEKNLLKRKKVLEQKLKRQNKYIDHMKSLLAVVKKYTSQSDIENIIKGNFSDLCKLFKKSNPPNHPQGNYASVGENRMHYAIISSDVTQVLVVSDATV</sequence>
<proteinExistence type="predicted"/>
<feature type="non-terminal residue" evidence="2">
    <location>
        <position position="186"/>
    </location>
</feature>
<evidence type="ECO:0000313" key="2">
    <source>
        <dbReference type="EMBL" id="CAH0725645.1"/>
    </source>
</evidence>
<reference evidence="2" key="1">
    <citation type="submission" date="2021-12" db="EMBL/GenBank/DDBJ databases">
        <authorList>
            <person name="Martin H S."/>
        </authorList>
    </citation>
    <scope>NUCLEOTIDE SEQUENCE</scope>
</reference>
<dbReference type="AlphaFoldDB" id="A0A8J9VFW7"/>
<dbReference type="OrthoDB" id="5982876at2759"/>
<keyword evidence="3" id="KW-1185">Reference proteome</keyword>
<dbReference type="EMBL" id="OV170225">
    <property type="protein sequence ID" value="CAH0725645.1"/>
    <property type="molecule type" value="Genomic_DNA"/>
</dbReference>
<dbReference type="Proteomes" id="UP000838878">
    <property type="component" value="Chromosome 5"/>
</dbReference>
<accession>A0A8J9VFW7</accession>
<feature type="region of interest" description="Disordered" evidence="1">
    <location>
        <begin position="46"/>
        <end position="66"/>
    </location>
</feature>
<protein>
    <submittedName>
        <fullName evidence="2">Uncharacterized protein</fullName>
    </submittedName>
</protein>